<dbReference type="Gene3D" id="1.20.900.10">
    <property type="entry name" value="Dbl homology (DH) domain"/>
    <property type="match status" value="1"/>
</dbReference>
<comment type="caution">
    <text evidence="3">The sequence shown here is derived from an EMBL/GenBank/DDBJ whole genome shotgun (WGS) entry which is preliminary data.</text>
</comment>
<evidence type="ECO:0000256" key="1">
    <source>
        <dbReference type="SAM" id="MobiDB-lite"/>
    </source>
</evidence>
<feature type="region of interest" description="Disordered" evidence="1">
    <location>
        <begin position="939"/>
        <end position="977"/>
    </location>
</feature>
<feature type="region of interest" description="Disordered" evidence="1">
    <location>
        <begin position="897"/>
        <end position="917"/>
    </location>
</feature>
<feature type="compositionally biased region" description="Low complexity" evidence="1">
    <location>
        <begin position="469"/>
        <end position="484"/>
    </location>
</feature>
<accession>A0AAW0GAB3</accession>
<feature type="compositionally biased region" description="Basic and acidic residues" evidence="1">
    <location>
        <begin position="589"/>
        <end position="618"/>
    </location>
</feature>
<feature type="compositionally biased region" description="Pro residues" evidence="1">
    <location>
        <begin position="517"/>
        <end position="529"/>
    </location>
</feature>
<dbReference type="InterPro" id="IPR000219">
    <property type="entry name" value="DH_dom"/>
</dbReference>
<feature type="region of interest" description="Disordered" evidence="1">
    <location>
        <begin position="715"/>
        <end position="764"/>
    </location>
</feature>
<evidence type="ECO:0000313" key="4">
    <source>
        <dbReference type="Proteomes" id="UP001385951"/>
    </source>
</evidence>
<evidence type="ECO:0000313" key="3">
    <source>
        <dbReference type="EMBL" id="KAK7686551.1"/>
    </source>
</evidence>
<feature type="compositionally biased region" description="Polar residues" evidence="1">
    <location>
        <begin position="663"/>
        <end position="678"/>
    </location>
</feature>
<dbReference type="SUPFAM" id="SSF48065">
    <property type="entry name" value="DBL homology domain (DH-domain)"/>
    <property type="match status" value="1"/>
</dbReference>
<feature type="domain" description="DH" evidence="2">
    <location>
        <begin position="1259"/>
        <end position="1323"/>
    </location>
</feature>
<dbReference type="Pfam" id="PF00621">
    <property type="entry name" value="RhoGEF"/>
    <property type="match status" value="1"/>
</dbReference>
<feature type="compositionally biased region" description="Low complexity" evidence="1">
    <location>
        <begin position="407"/>
        <end position="446"/>
    </location>
</feature>
<feature type="compositionally biased region" description="Polar residues" evidence="1">
    <location>
        <begin position="836"/>
        <end position="853"/>
    </location>
</feature>
<gene>
    <name evidence="3" type="ORF">QCA50_010151</name>
</gene>
<keyword evidence="4" id="KW-1185">Reference proteome</keyword>
<feature type="region of interest" description="Disordered" evidence="1">
    <location>
        <begin position="589"/>
        <end position="691"/>
    </location>
</feature>
<dbReference type="InterPro" id="IPR035899">
    <property type="entry name" value="DBL_dom_sf"/>
</dbReference>
<feature type="compositionally biased region" description="Basic and acidic residues" evidence="1">
    <location>
        <begin position="717"/>
        <end position="728"/>
    </location>
</feature>
<dbReference type="EMBL" id="JASBNA010000016">
    <property type="protein sequence ID" value="KAK7686551.1"/>
    <property type="molecule type" value="Genomic_DNA"/>
</dbReference>
<dbReference type="Proteomes" id="UP001385951">
    <property type="component" value="Unassembled WGS sequence"/>
</dbReference>
<sequence>MPSASVVVAHVSHTRSGHNLKATSRRTATYTLDLPLSSDFPIDIKADGQCGKPGALVDEVNVVVAPSLCSEEESSSLSSSSSDHHDFLATPSPLLDTLSGPGHFAVSVDSQKFSVSVSPHLADKQEEPFPANCKRSAEVSDSPLATPASQGPAQSSKPVALGDTTEVSPQLLAVKHQRHTLTPQRETSEEQSLHDSTHPAQRSIYKSRYSASEPGHGDPRSTFSSSRIGKPSPLQPSAYRSYAAVRGTVEGHSTPLRMSNVDAVYPRHSFTGTSGVSSANSTPCSATMTFPSTLPNEDGTLVSPLQSPTFTGDTASRPPKKLKKPPPSGYRSPAERMTRHRAIAMTSRPHDLMDRDVVIDLTDSPSTPFPSSSSENAYYFAQCHSQPDLTPTHSPIYGPTNTSIKRTTTNASSSCTSGSGSGDDSTFSASSMYASTAPTSPSATSDSAHKSFCYPSDDHPSPQGYPSVSSPHSPRSQDQSPSSSTTFTRHHIQPSTPFIFPSPQASQVSQKPRYIPDYPPPPPPPPKPSASPASRKLTKKNHTSRPVISLPPPSRSAHEARLLENAHREQAQTHTRTIFGVKFTLSSPTKEKRGWFSRSRSRDRSRSRSKSRERNFTEKHRRKSSSSKWPLAEDEKTHTHNPPRTSSVPYIPSHFVSPPMSPMSLTTQSIRSPTSPNTLRKPRHSHPSSSRVLSDYAFTGTTPLSSSALAALTSQMHVREHSPERFDPSWEPDYGSYDQLNSPLPDEARSDDGHGMASTSEFGVKVRGKARSEIGHGSSYSAYGMTAVHEAPFTKTHGNSGASRSSSVSFLSQDPYAQPLSYPRSRHRDSLLSQRNYVQSRPLSQAQEIPSSLEQRRRDVSRNSRGDPLAESMRRWTLAMDVTDEVLVQELERLRKEGVRGRSRSRTKPSDVSCREESSRRKSGCEFVYGGPSIAVSHTSVHARSPVRSTSRSGMFHLGEDETNDWDHDGGESDDEYALSDEDEDILLDDDESDWKIARRALLCCRELIITERAYQTHLRSLLAGNISPTALHPRVPALVLTYLPALLNASEAFLSRMEEDPSAWGVSAAWLGCEEEMESAFVGWCGIVGELFVDEVYGHKLRVGEAKEGGRNVLKKTTPVSSPRDSVEMLKVARHTRRTQSGASLPALVMPQISSSGRRMSASGPQSGMFTAVLGTGLPYGLSPSVPTSPKYYFAPQHVNDAGLSSALSPTSPVFPTSSYHIPKAHKSSGSVSLAGSLTAALKRKSLLNSTTSLVGSEREKEKKEKKASVRELAIQPTQRIMRYVLQYRDLLQHTPASSPSRALVERALESAVRIAQKCDRAQDNSAFLRR</sequence>
<dbReference type="PROSITE" id="PS50010">
    <property type="entry name" value="DH_2"/>
    <property type="match status" value="1"/>
</dbReference>
<feature type="compositionally biased region" description="Polar residues" evidence="1">
    <location>
        <begin position="147"/>
        <end position="157"/>
    </location>
</feature>
<feature type="region of interest" description="Disordered" evidence="1">
    <location>
        <begin position="836"/>
        <end position="868"/>
    </location>
</feature>
<feature type="region of interest" description="Disordered" evidence="1">
    <location>
        <begin position="307"/>
        <end position="335"/>
    </location>
</feature>
<feature type="region of interest" description="Disordered" evidence="1">
    <location>
        <begin position="390"/>
        <end position="557"/>
    </location>
</feature>
<feature type="compositionally biased region" description="Polar residues" evidence="1">
    <location>
        <begin position="939"/>
        <end position="953"/>
    </location>
</feature>
<proteinExistence type="predicted"/>
<reference evidence="3 4" key="1">
    <citation type="submission" date="2022-09" db="EMBL/GenBank/DDBJ databases">
        <authorList>
            <person name="Palmer J.M."/>
        </authorList>
    </citation>
    <scope>NUCLEOTIDE SEQUENCE [LARGE SCALE GENOMIC DNA]</scope>
    <source>
        <strain evidence="3 4">DSM 7382</strain>
    </source>
</reference>
<dbReference type="GO" id="GO:0005085">
    <property type="term" value="F:guanyl-nucleotide exchange factor activity"/>
    <property type="evidence" value="ECO:0007669"/>
    <property type="project" value="InterPro"/>
</dbReference>
<name>A0AAW0GAB3_9APHY</name>
<feature type="compositionally biased region" description="Basic and acidic residues" evidence="1">
    <location>
        <begin position="186"/>
        <end position="197"/>
    </location>
</feature>
<evidence type="ECO:0000259" key="2">
    <source>
        <dbReference type="PROSITE" id="PS50010"/>
    </source>
</evidence>
<organism evidence="3 4">
    <name type="scientific">Cerrena zonata</name>
    <dbReference type="NCBI Taxonomy" id="2478898"/>
    <lineage>
        <taxon>Eukaryota</taxon>
        <taxon>Fungi</taxon>
        <taxon>Dikarya</taxon>
        <taxon>Basidiomycota</taxon>
        <taxon>Agaricomycotina</taxon>
        <taxon>Agaricomycetes</taxon>
        <taxon>Polyporales</taxon>
        <taxon>Cerrenaceae</taxon>
        <taxon>Cerrena</taxon>
    </lineage>
</organism>
<feature type="compositionally biased region" description="Basic and acidic residues" evidence="1">
    <location>
        <begin position="854"/>
        <end position="865"/>
    </location>
</feature>
<feature type="compositionally biased region" description="Polar residues" evidence="1">
    <location>
        <begin position="390"/>
        <end position="406"/>
    </location>
</feature>
<feature type="region of interest" description="Disordered" evidence="1">
    <location>
        <begin position="178"/>
        <end position="237"/>
    </location>
</feature>
<feature type="region of interest" description="Disordered" evidence="1">
    <location>
        <begin position="118"/>
        <end position="161"/>
    </location>
</feature>
<protein>
    <recommendedName>
        <fullName evidence="2">DH domain-containing protein</fullName>
    </recommendedName>
</protein>